<protein>
    <recommendedName>
        <fullName evidence="6">TVP38/TMEM64 family membrane protein</fullName>
    </recommendedName>
</protein>
<dbReference type="InterPro" id="IPR032816">
    <property type="entry name" value="VTT_dom"/>
</dbReference>
<keyword evidence="9" id="KW-1185">Reference proteome</keyword>
<evidence type="ECO:0000256" key="1">
    <source>
        <dbReference type="ARBA" id="ARBA00004651"/>
    </source>
</evidence>
<evidence type="ECO:0000256" key="2">
    <source>
        <dbReference type="ARBA" id="ARBA00022475"/>
    </source>
</evidence>
<feature type="domain" description="VTT" evidence="7">
    <location>
        <begin position="16"/>
        <end position="132"/>
    </location>
</feature>
<dbReference type="PANTHER" id="PTHR12677:SF59">
    <property type="entry name" value="GOLGI APPARATUS MEMBRANE PROTEIN TVP38-RELATED"/>
    <property type="match status" value="1"/>
</dbReference>
<dbReference type="PANTHER" id="PTHR12677">
    <property type="entry name" value="GOLGI APPARATUS MEMBRANE PROTEIN TVP38-RELATED"/>
    <property type="match status" value="1"/>
</dbReference>
<keyword evidence="5 6" id="KW-0472">Membrane</keyword>
<dbReference type="Proteomes" id="UP001314796">
    <property type="component" value="Unassembled WGS sequence"/>
</dbReference>
<comment type="similarity">
    <text evidence="6">Belongs to the TVP38/TMEM64 family.</text>
</comment>
<dbReference type="InterPro" id="IPR015414">
    <property type="entry name" value="TMEM64"/>
</dbReference>
<reference evidence="8 9" key="1">
    <citation type="submission" date="2021-01" db="EMBL/GenBank/DDBJ databases">
        <title>Genomic Encyclopedia of Type Strains, Phase IV (KMG-IV): sequencing the most valuable type-strain genomes for metagenomic binning, comparative biology and taxonomic classification.</title>
        <authorList>
            <person name="Goeker M."/>
        </authorList>
    </citation>
    <scope>NUCLEOTIDE SEQUENCE [LARGE SCALE GENOMIC DNA]</scope>
    <source>
        <strain evidence="8 9">DSM 25890</strain>
    </source>
</reference>
<keyword evidence="4 6" id="KW-1133">Transmembrane helix</keyword>
<sequence>MLVFVGIASIRPFILIPSALLLVLGGIIFGTIMGTILCIIGILISSSLCFFLASRFEGIFAKLLKGKYLNRLEKLKDKEVIRTLFMMRVTPGFPFDPISYGAGLTGISFYDFFIGTFLGSLPKVFLYSLLGDGIKDFFSYRTMAVFIILVLFALAPIFYQRYKLDHEGH</sequence>
<evidence type="ECO:0000259" key="7">
    <source>
        <dbReference type="Pfam" id="PF09335"/>
    </source>
</evidence>
<feature type="transmembrane region" description="Helical" evidence="6">
    <location>
        <begin position="138"/>
        <end position="159"/>
    </location>
</feature>
<dbReference type="Pfam" id="PF09335">
    <property type="entry name" value="VTT_dom"/>
    <property type="match status" value="1"/>
</dbReference>
<evidence type="ECO:0000256" key="6">
    <source>
        <dbReference type="RuleBase" id="RU366058"/>
    </source>
</evidence>
<evidence type="ECO:0000256" key="5">
    <source>
        <dbReference type="ARBA" id="ARBA00023136"/>
    </source>
</evidence>
<evidence type="ECO:0000256" key="4">
    <source>
        <dbReference type="ARBA" id="ARBA00022989"/>
    </source>
</evidence>
<organism evidence="8 9">
    <name type="scientific">Alkaliphilus hydrothermalis</name>
    <dbReference type="NCBI Taxonomy" id="1482730"/>
    <lineage>
        <taxon>Bacteria</taxon>
        <taxon>Bacillati</taxon>
        <taxon>Bacillota</taxon>
        <taxon>Clostridia</taxon>
        <taxon>Peptostreptococcales</taxon>
        <taxon>Natronincolaceae</taxon>
        <taxon>Alkaliphilus</taxon>
    </lineage>
</organism>
<accession>A0ABS2NP72</accession>
<comment type="caution">
    <text evidence="6">Lacks conserved residue(s) required for the propagation of feature annotation.</text>
</comment>
<name>A0ABS2NP72_9FIRM</name>
<dbReference type="EMBL" id="JAFBEE010000006">
    <property type="protein sequence ID" value="MBM7614712.1"/>
    <property type="molecule type" value="Genomic_DNA"/>
</dbReference>
<feature type="transmembrane region" description="Helical" evidence="6">
    <location>
        <begin position="20"/>
        <end position="53"/>
    </location>
</feature>
<evidence type="ECO:0000313" key="9">
    <source>
        <dbReference type="Proteomes" id="UP001314796"/>
    </source>
</evidence>
<comment type="caution">
    <text evidence="8">The sequence shown here is derived from an EMBL/GenBank/DDBJ whole genome shotgun (WGS) entry which is preliminary data.</text>
</comment>
<keyword evidence="3 6" id="KW-0812">Transmembrane</keyword>
<keyword evidence="2 6" id="KW-1003">Cell membrane</keyword>
<evidence type="ECO:0000313" key="8">
    <source>
        <dbReference type="EMBL" id="MBM7614712.1"/>
    </source>
</evidence>
<gene>
    <name evidence="8" type="ORF">JOC73_001226</name>
</gene>
<proteinExistence type="inferred from homology"/>
<comment type="subcellular location">
    <subcellularLocation>
        <location evidence="1 6">Cell membrane</location>
        <topology evidence="1 6">Multi-pass membrane protein</topology>
    </subcellularLocation>
</comment>
<evidence type="ECO:0000256" key="3">
    <source>
        <dbReference type="ARBA" id="ARBA00022692"/>
    </source>
</evidence>